<organism evidence="1">
    <name type="scientific">Haemonchus placei</name>
    <name type="common">Barber's pole worm</name>
    <dbReference type="NCBI Taxonomy" id="6290"/>
    <lineage>
        <taxon>Eukaryota</taxon>
        <taxon>Metazoa</taxon>
        <taxon>Ecdysozoa</taxon>
        <taxon>Nematoda</taxon>
        <taxon>Chromadorea</taxon>
        <taxon>Rhabditida</taxon>
        <taxon>Rhabditina</taxon>
        <taxon>Rhabditomorpha</taxon>
        <taxon>Strongyloidea</taxon>
        <taxon>Trichostrongylidae</taxon>
        <taxon>Haemonchus</taxon>
    </lineage>
</organism>
<name>A0A0N4X9I2_HAEPC</name>
<dbReference type="AlphaFoldDB" id="A0A0N4X9I2"/>
<evidence type="ECO:0000313" key="1">
    <source>
        <dbReference type="WBParaSite" id="HPLM_0002102401-mRNA-1"/>
    </source>
</evidence>
<reference evidence="1" key="1">
    <citation type="submission" date="2017-02" db="UniProtKB">
        <authorList>
            <consortium name="WormBaseParasite"/>
        </authorList>
    </citation>
    <scope>IDENTIFICATION</scope>
</reference>
<proteinExistence type="predicted"/>
<protein>
    <submittedName>
        <fullName evidence="1">MSP domain-containing protein</fullName>
    </submittedName>
</protein>
<sequence>LYPPSIHDIPPETTFQNRLYHINETAPGLSKICSVSTKKMTYPMIYRQVCVSVYLTPQKGHPTLVSRRAPVRVSFQ</sequence>
<dbReference type="WBParaSite" id="HPLM_0002102401-mRNA-1">
    <property type="protein sequence ID" value="HPLM_0002102401-mRNA-1"/>
    <property type="gene ID" value="HPLM_0002102401"/>
</dbReference>
<accession>A0A0N4X9I2</accession>